<organism evidence="2 3">
    <name type="scientific">Mugilogobius chulae</name>
    <name type="common">yellowstripe goby</name>
    <dbReference type="NCBI Taxonomy" id="88201"/>
    <lineage>
        <taxon>Eukaryota</taxon>
        <taxon>Metazoa</taxon>
        <taxon>Chordata</taxon>
        <taxon>Craniata</taxon>
        <taxon>Vertebrata</taxon>
        <taxon>Euteleostomi</taxon>
        <taxon>Actinopterygii</taxon>
        <taxon>Neopterygii</taxon>
        <taxon>Teleostei</taxon>
        <taxon>Neoteleostei</taxon>
        <taxon>Acanthomorphata</taxon>
        <taxon>Gobiaria</taxon>
        <taxon>Gobiiformes</taxon>
        <taxon>Gobioidei</taxon>
        <taxon>Gobiidae</taxon>
        <taxon>Gobionellinae</taxon>
        <taxon>Mugilogobius</taxon>
    </lineage>
</organism>
<proteinExistence type="predicted"/>
<reference evidence="3" key="1">
    <citation type="submission" date="2024-04" db="EMBL/GenBank/DDBJ databases">
        <title>Salinicola lusitanus LLJ914,a marine bacterium isolated from the Okinawa Trough.</title>
        <authorList>
            <person name="Li J."/>
        </authorList>
    </citation>
    <scope>NUCLEOTIDE SEQUENCE [LARGE SCALE GENOMIC DNA]</scope>
</reference>
<protein>
    <submittedName>
        <fullName evidence="2">Uncharacterized protein</fullName>
    </submittedName>
</protein>
<evidence type="ECO:0000256" key="1">
    <source>
        <dbReference type="SAM" id="MobiDB-lite"/>
    </source>
</evidence>
<dbReference type="AlphaFoldDB" id="A0AAW0PPG6"/>
<name>A0AAW0PPG6_9GOBI</name>
<feature type="compositionally biased region" description="Basic and acidic residues" evidence="1">
    <location>
        <begin position="34"/>
        <end position="53"/>
    </location>
</feature>
<feature type="region of interest" description="Disordered" evidence="1">
    <location>
        <begin position="1"/>
        <end position="53"/>
    </location>
</feature>
<gene>
    <name evidence="2" type="ORF">WMY93_007710</name>
</gene>
<accession>A0AAW0PPG6</accession>
<evidence type="ECO:0000313" key="3">
    <source>
        <dbReference type="Proteomes" id="UP001460270"/>
    </source>
</evidence>
<dbReference type="Proteomes" id="UP001460270">
    <property type="component" value="Unassembled WGS sequence"/>
</dbReference>
<comment type="caution">
    <text evidence="2">The sequence shown here is derived from an EMBL/GenBank/DDBJ whole genome shotgun (WGS) entry which is preliminary data.</text>
</comment>
<keyword evidence="3" id="KW-1185">Reference proteome</keyword>
<dbReference type="EMBL" id="JBBPFD010000005">
    <property type="protein sequence ID" value="KAK7925400.1"/>
    <property type="molecule type" value="Genomic_DNA"/>
</dbReference>
<evidence type="ECO:0000313" key="2">
    <source>
        <dbReference type="EMBL" id="KAK7925400.1"/>
    </source>
</evidence>
<sequence length="176" mass="19127">MSQPSKRQKVALNGSPGPICQRPRSSQGPTLLEVKNKKALERRDSTLREEKEEGSVVNNLSLLSLTQLTPSRNNAAHRLNILTTHLLLPSGIRRLEHGNQSAVNQSSQLGLSPFTSDTSPVEGEGTLYVQINTESECGSSISVEEEEEEEAVKSALSSVSLRTEEVLFVSSSSLRS</sequence>